<name>A0A4Y3QQJ6_MICTE</name>
<dbReference type="PROSITE" id="PS50977">
    <property type="entry name" value="HTH_TETR_2"/>
    <property type="match status" value="1"/>
</dbReference>
<dbReference type="PANTHER" id="PTHR30055">
    <property type="entry name" value="HTH-TYPE TRANSCRIPTIONAL REGULATOR RUTR"/>
    <property type="match status" value="1"/>
</dbReference>
<dbReference type="Gene3D" id="1.10.357.10">
    <property type="entry name" value="Tetracycline Repressor, domain 2"/>
    <property type="match status" value="1"/>
</dbReference>
<reference evidence="6 7" key="1">
    <citation type="submission" date="2019-06" db="EMBL/GenBank/DDBJ databases">
        <title>Whole genome shotgun sequence of Microbacterium testaceum NBRC 12675.</title>
        <authorList>
            <person name="Hosoyama A."/>
            <person name="Uohara A."/>
            <person name="Ohji S."/>
            <person name="Ichikawa N."/>
        </authorList>
    </citation>
    <scope>NUCLEOTIDE SEQUENCE [LARGE SCALE GENOMIC DNA]</scope>
    <source>
        <strain evidence="6 7">NBRC 12675</strain>
    </source>
</reference>
<proteinExistence type="predicted"/>
<dbReference type="EMBL" id="BJML01000009">
    <property type="protein sequence ID" value="GEB46678.1"/>
    <property type="molecule type" value="Genomic_DNA"/>
</dbReference>
<dbReference type="PANTHER" id="PTHR30055:SF234">
    <property type="entry name" value="HTH-TYPE TRANSCRIPTIONAL REGULATOR BETI"/>
    <property type="match status" value="1"/>
</dbReference>
<comment type="caution">
    <text evidence="6">The sequence shown here is derived from an EMBL/GenBank/DDBJ whole genome shotgun (WGS) entry which is preliminary data.</text>
</comment>
<dbReference type="GeneID" id="57145307"/>
<keyword evidence="2 4" id="KW-0238">DNA-binding</keyword>
<gene>
    <name evidence="6" type="ORF">MTE01_26230</name>
</gene>
<evidence type="ECO:0000256" key="2">
    <source>
        <dbReference type="ARBA" id="ARBA00023125"/>
    </source>
</evidence>
<dbReference type="PRINTS" id="PR00455">
    <property type="entry name" value="HTHTETR"/>
</dbReference>
<dbReference type="InterPro" id="IPR036271">
    <property type="entry name" value="Tet_transcr_reg_TetR-rel_C_sf"/>
</dbReference>
<organism evidence="6 7">
    <name type="scientific">Microbacterium testaceum</name>
    <name type="common">Aureobacterium testaceum</name>
    <name type="synonym">Brevibacterium testaceum</name>
    <dbReference type="NCBI Taxonomy" id="2033"/>
    <lineage>
        <taxon>Bacteria</taxon>
        <taxon>Bacillati</taxon>
        <taxon>Actinomycetota</taxon>
        <taxon>Actinomycetes</taxon>
        <taxon>Micrococcales</taxon>
        <taxon>Microbacteriaceae</taxon>
        <taxon>Microbacterium</taxon>
    </lineage>
</organism>
<evidence type="ECO:0000256" key="3">
    <source>
        <dbReference type="ARBA" id="ARBA00023163"/>
    </source>
</evidence>
<dbReference type="Pfam" id="PF00440">
    <property type="entry name" value="TetR_N"/>
    <property type="match status" value="1"/>
</dbReference>
<evidence type="ECO:0000259" key="5">
    <source>
        <dbReference type="PROSITE" id="PS50977"/>
    </source>
</evidence>
<dbReference type="InterPro" id="IPR009057">
    <property type="entry name" value="Homeodomain-like_sf"/>
</dbReference>
<evidence type="ECO:0000256" key="1">
    <source>
        <dbReference type="ARBA" id="ARBA00023015"/>
    </source>
</evidence>
<dbReference type="InterPro" id="IPR001647">
    <property type="entry name" value="HTH_TetR"/>
</dbReference>
<dbReference type="InterPro" id="IPR023772">
    <property type="entry name" value="DNA-bd_HTH_TetR-type_CS"/>
</dbReference>
<evidence type="ECO:0000256" key="4">
    <source>
        <dbReference type="PROSITE-ProRule" id="PRU00335"/>
    </source>
</evidence>
<evidence type="ECO:0000313" key="6">
    <source>
        <dbReference type="EMBL" id="GEB46678.1"/>
    </source>
</evidence>
<dbReference type="SUPFAM" id="SSF48498">
    <property type="entry name" value="Tetracyclin repressor-like, C-terminal domain"/>
    <property type="match status" value="1"/>
</dbReference>
<dbReference type="PROSITE" id="PS01081">
    <property type="entry name" value="HTH_TETR_1"/>
    <property type="match status" value="1"/>
</dbReference>
<dbReference type="Proteomes" id="UP000319525">
    <property type="component" value="Unassembled WGS sequence"/>
</dbReference>
<evidence type="ECO:0000313" key="7">
    <source>
        <dbReference type="Proteomes" id="UP000319525"/>
    </source>
</evidence>
<dbReference type="GO" id="GO:0003700">
    <property type="term" value="F:DNA-binding transcription factor activity"/>
    <property type="evidence" value="ECO:0007669"/>
    <property type="project" value="TreeGrafter"/>
</dbReference>
<keyword evidence="1" id="KW-0805">Transcription regulation</keyword>
<sequence length="216" mass="23769">MNPEAPTRDYLPLEERRERLLDAALSVVAESGVAALSLRRVAERADVAHRVVTYAFGSKTALVEAVLHRASQRALDAVWAGDLPLDDFAESVRLSLHGLARDLRRHESEYRVVSELTASARAHPQLRAAAQSEIAASTRAIAESIERWSRMTGRALTTPTPVVAAALRASVDGLVEWWLSSHDERVLDDVVEVLASAFIGREADHERPHTAEEQGR</sequence>
<protein>
    <recommendedName>
        <fullName evidence="5">HTH tetR-type domain-containing protein</fullName>
    </recommendedName>
</protein>
<accession>A0A4Y3QQJ6</accession>
<keyword evidence="3" id="KW-0804">Transcription</keyword>
<feature type="domain" description="HTH tetR-type" evidence="5">
    <location>
        <begin position="14"/>
        <end position="74"/>
    </location>
</feature>
<dbReference type="SUPFAM" id="SSF46689">
    <property type="entry name" value="Homeodomain-like"/>
    <property type="match status" value="1"/>
</dbReference>
<feature type="DNA-binding region" description="H-T-H motif" evidence="4">
    <location>
        <begin position="37"/>
        <end position="56"/>
    </location>
</feature>
<dbReference type="InterPro" id="IPR050109">
    <property type="entry name" value="HTH-type_TetR-like_transc_reg"/>
</dbReference>
<dbReference type="RefSeq" id="WP_170210701.1">
    <property type="nucleotide sequence ID" value="NZ_BJML01000009.1"/>
</dbReference>
<dbReference type="AlphaFoldDB" id="A0A4Y3QQJ6"/>
<dbReference type="GO" id="GO:0000976">
    <property type="term" value="F:transcription cis-regulatory region binding"/>
    <property type="evidence" value="ECO:0007669"/>
    <property type="project" value="TreeGrafter"/>
</dbReference>